<dbReference type="SUPFAM" id="SSF81901">
    <property type="entry name" value="HCP-like"/>
    <property type="match status" value="1"/>
</dbReference>
<dbReference type="Pfam" id="PF08239">
    <property type="entry name" value="SH3_3"/>
    <property type="match status" value="2"/>
</dbReference>
<name>A0A423PFL3_9GAMM</name>
<keyword evidence="5" id="KW-1185">Reference proteome</keyword>
<feature type="chain" id="PRO_5019306646" description="SH3b domain-containing protein" evidence="2">
    <location>
        <begin position="24"/>
        <end position="374"/>
    </location>
</feature>
<organism evidence="4 5">
    <name type="scientific">Salinisphaera japonica YTM-1</name>
    <dbReference type="NCBI Taxonomy" id="1209778"/>
    <lineage>
        <taxon>Bacteria</taxon>
        <taxon>Pseudomonadati</taxon>
        <taxon>Pseudomonadota</taxon>
        <taxon>Gammaproteobacteria</taxon>
        <taxon>Salinisphaerales</taxon>
        <taxon>Salinisphaeraceae</taxon>
        <taxon>Salinisphaera</taxon>
    </lineage>
</organism>
<sequence>MTVRSVLGLVVVCFASWCVPALAAPADINAEMTPAEAQKILTTTRPRAEKGDASAQYNLGVLYDRGLGVEQDYDQARKWYRKAADQRYGRAEHNLGIMYESGKGVAKNTTQAAHWFRRGADDGQAASQNNLGVLYMKGDGVPQNSGKAAFWTARAAAAGNGAAIENLPRIVDDLPQSHVNAKDVNVRDQPDSQARVVRQADSDATVVILAREPEWTQVLFPKTYETGWVANFLLADGLAPLAGASDAEPKGSAGANASSDEPSPDEPEANDKRATAVDETPAATRPASTAQDQQSVDTSAKKAKAAPDTSDKAMHVGVGSANLRAKASRSARVIGQLHRDDVVTALERRNDWVRVRTQDGMLGWLAGYLLVDGQ</sequence>
<evidence type="ECO:0000313" key="4">
    <source>
        <dbReference type="EMBL" id="ROO24382.1"/>
    </source>
</evidence>
<feature type="signal peptide" evidence="2">
    <location>
        <begin position="1"/>
        <end position="23"/>
    </location>
</feature>
<dbReference type="SMART" id="SM00287">
    <property type="entry name" value="SH3b"/>
    <property type="match status" value="2"/>
</dbReference>
<feature type="compositionally biased region" description="Polar residues" evidence="1">
    <location>
        <begin position="286"/>
        <end position="298"/>
    </location>
</feature>
<evidence type="ECO:0000313" key="5">
    <source>
        <dbReference type="Proteomes" id="UP000285310"/>
    </source>
</evidence>
<evidence type="ECO:0000256" key="1">
    <source>
        <dbReference type="SAM" id="MobiDB-lite"/>
    </source>
</evidence>
<accession>A0A423PFL3</accession>
<evidence type="ECO:0000256" key="2">
    <source>
        <dbReference type="SAM" id="SignalP"/>
    </source>
</evidence>
<dbReference type="InterPro" id="IPR003646">
    <property type="entry name" value="SH3-like_bac-type"/>
</dbReference>
<dbReference type="SMART" id="SM00671">
    <property type="entry name" value="SEL1"/>
    <property type="match status" value="3"/>
</dbReference>
<feature type="domain" description="SH3b" evidence="3">
    <location>
        <begin position="310"/>
        <end position="374"/>
    </location>
</feature>
<dbReference type="InterPro" id="IPR052748">
    <property type="entry name" value="ISR_Activator"/>
</dbReference>
<gene>
    <name evidence="4" type="ORF">SAJA_14320</name>
</gene>
<dbReference type="RefSeq" id="WP_184999909.1">
    <property type="nucleotide sequence ID" value="NZ_AYKG01000067.1"/>
</dbReference>
<dbReference type="InterPro" id="IPR011990">
    <property type="entry name" value="TPR-like_helical_dom_sf"/>
</dbReference>
<proteinExistence type="predicted"/>
<dbReference type="PROSITE" id="PS51781">
    <property type="entry name" value="SH3B"/>
    <property type="match status" value="1"/>
</dbReference>
<dbReference type="PANTHER" id="PTHR45011">
    <property type="entry name" value="DAP3-BINDING CELL DEATH ENHANCER 1"/>
    <property type="match status" value="1"/>
</dbReference>
<keyword evidence="2" id="KW-0732">Signal</keyword>
<dbReference type="InParanoid" id="A0A423PFL3"/>
<reference evidence="4 5" key="1">
    <citation type="submission" date="2013-10" db="EMBL/GenBank/DDBJ databases">
        <title>Salinisphaera japonica YTM-1 Genome Sequencing.</title>
        <authorList>
            <person name="Lai Q."/>
            <person name="Li C."/>
            <person name="Shao Z."/>
        </authorList>
    </citation>
    <scope>NUCLEOTIDE SEQUENCE [LARGE SCALE GENOMIC DNA]</scope>
    <source>
        <strain evidence="4 5">YTM-1</strain>
    </source>
</reference>
<dbReference type="Pfam" id="PF08238">
    <property type="entry name" value="Sel1"/>
    <property type="match status" value="3"/>
</dbReference>
<protein>
    <recommendedName>
        <fullName evidence="3">SH3b domain-containing protein</fullName>
    </recommendedName>
</protein>
<dbReference type="EMBL" id="AYKG01000067">
    <property type="protein sequence ID" value="ROO24382.1"/>
    <property type="molecule type" value="Genomic_DNA"/>
</dbReference>
<dbReference type="InterPro" id="IPR006597">
    <property type="entry name" value="Sel1-like"/>
</dbReference>
<dbReference type="Proteomes" id="UP000285310">
    <property type="component" value="Unassembled WGS sequence"/>
</dbReference>
<dbReference type="Gene3D" id="2.30.30.40">
    <property type="entry name" value="SH3 Domains"/>
    <property type="match status" value="2"/>
</dbReference>
<comment type="caution">
    <text evidence="4">The sequence shown here is derived from an EMBL/GenBank/DDBJ whole genome shotgun (WGS) entry which is preliminary data.</text>
</comment>
<feature type="region of interest" description="Disordered" evidence="1">
    <location>
        <begin position="245"/>
        <end position="316"/>
    </location>
</feature>
<dbReference type="PANTHER" id="PTHR45011:SF1">
    <property type="entry name" value="DAP3-BINDING CELL DEATH ENHANCER 1"/>
    <property type="match status" value="1"/>
</dbReference>
<dbReference type="Gene3D" id="1.25.40.10">
    <property type="entry name" value="Tetratricopeptide repeat domain"/>
    <property type="match status" value="1"/>
</dbReference>
<dbReference type="AlphaFoldDB" id="A0A423PFL3"/>
<evidence type="ECO:0000259" key="3">
    <source>
        <dbReference type="PROSITE" id="PS51781"/>
    </source>
</evidence>